<keyword evidence="2" id="KW-0808">Transferase</keyword>
<dbReference type="InterPro" id="IPR001173">
    <property type="entry name" value="Glyco_trans_2-like"/>
</dbReference>
<evidence type="ECO:0000313" key="2">
    <source>
        <dbReference type="EMBL" id="QDH25229.1"/>
    </source>
</evidence>
<dbReference type="PANTHER" id="PTHR22916">
    <property type="entry name" value="GLYCOSYLTRANSFERASE"/>
    <property type="match status" value="1"/>
</dbReference>
<organism evidence="2 3">
    <name type="scientific">Neokomagataea tanensis</name>
    <dbReference type="NCBI Taxonomy" id="661191"/>
    <lineage>
        <taxon>Bacteria</taxon>
        <taxon>Pseudomonadati</taxon>
        <taxon>Pseudomonadota</taxon>
        <taxon>Alphaproteobacteria</taxon>
        <taxon>Acetobacterales</taxon>
        <taxon>Acetobacteraceae</taxon>
        <taxon>Neokomagataea</taxon>
    </lineage>
</organism>
<gene>
    <name evidence="2" type="ORF">D5366_08390</name>
</gene>
<dbReference type="OrthoDB" id="6383742at2"/>
<dbReference type="PANTHER" id="PTHR22916:SF3">
    <property type="entry name" value="UDP-GLCNAC:BETAGAL BETA-1,3-N-ACETYLGLUCOSAMINYLTRANSFERASE-LIKE PROTEIN 1"/>
    <property type="match status" value="1"/>
</dbReference>
<dbReference type="Proteomes" id="UP000317214">
    <property type="component" value="Chromosome"/>
</dbReference>
<dbReference type="AlphaFoldDB" id="A0A4Y6V5A1"/>
<evidence type="ECO:0000259" key="1">
    <source>
        <dbReference type="Pfam" id="PF00535"/>
    </source>
</evidence>
<dbReference type="RefSeq" id="WP_141493082.1">
    <property type="nucleotide sequence ID" value="NZ_CP032485.1"/>
</dbReference>
<dbReference type="GO" id="GO:0016758">
    <property type="term" value="F:hexosyltransferase activity"/>
    <property type="evidence" value="ECO:0007669"/>
    <property type="project" value="UniProtKB-ARBA"/>
</dbReference>
<evidence type="ECO:0000313" key="3">
    <source>
        <dbReference type="Proteomes" id="UP000317214"/>
    </source>
</evidence>
<name>A0A4Y6V5A1_9PROT</name>
<dbReference type="EMBL" id="CP032485">
    <property type="protein sequence ID" value="QDH25229.1"/>
    <property type="molecule type" value="Genomic_DNA"/>
</dbReference>
<dbReference type="KEGG" id="ntn:D5366_08390"/>
<proteinExistence type="predicted"/>
<reference evidence="2 3" key="1">
    <citation type="submission" date="2018-09" db="EMBL/GenBank/DDBJ databases">
        <title>The complete genome sequence of Neokomagataea tanensis NBRC 106556(T).</title>
        <authorList>
            <person name="Chua K.-O."/>
            <person name="See-Too W.-S."/>
            <person name="Hong K.-W."/>
            <person name="Yin W.-F."/>
            <person name="Chan K.-G."/>
        </authorList>
    </citation>
    <scope>NUCLEOTIDE SEQUENCE [LARGE SCALE GENOMIC DNA]</scope>
    <source>
        <strain evidence="3">AH13 \ NBRC 106556</strain>
    </source>
</reference>
<dbReference type="SUPFAM" id="SSF53448">
    <property type="entry name" value="Nucleotide-diphospho-sugar transferases"/>
    <property type="match status" value="1"/>
</dbReference>
<protein>
    <submittedName>
        <fullName evidence="2">Glycosyltransferase family 2 protein</fullName>
    </submittedName>
</protein>
<dbReference type="Gene3D" id="3.90.550.10">
    <property type="entry name" value="Spore Coat Polysaccharide Biosynthesis Protein SpsA, Chain A"/>
    <property type="match status" value="1"/>
</dbReference>
<dbReference type="CDD" id="cd04196">
    <property type="entry name" value="GT_2_like_d"/>
    <property type="match status" value="1"/>
</dbReference>
<dbReference type="InterPro" id="IPR029044">
    <property type="entry name" value="Nucleotide-diphossugar_trans"/>
</dbReference>
<sequence length="337" mass="38970">MTNAKSFQRTETPSVTHQKHAASSVAILLSIYNGSAFLAEQLSSYLHQTHTNWHLYWRDDGSSDNSLEIIRYFAQTDGLGRCSEITTEEPRLGVQRSFFSLMANAATHDYYAFSDQDDVWLPDKLERAVAALGATHSEQNALYFSGYYMTDQSLKITGKSSFIQKEINFQNTLTQNVASGMSMVFNKKLRNTSLNFINTSTLIYHDWWMMLLTTSFNSTIRYDPVPALLYRQHQSNSVGAQSSFIQRSFKALTRGPFAFLNMFEANAANLYSHAQQLPSENRFFLEELINAKSFFERFIFLTRHPKFRRQGRLENITFKLWFLLGSFRKEQYKKDLL</sequence>
<keyword evidence="3" id="KW-1185">Reference proteome</keyword>
<dbReference type="Pfam" id="PF00535">
    <property type="entry name" value="Glycos_transf_2"/>
    <property type="match status" value="1"/>
</dbReference>
<feature type="domain" description="Glycosyltransferase 2-like" evidence="1">
    <location>
        <begin position="27"/>
        <end position="143"/>
    </location>
</feature>
<accession>A0A4Y6V5A1</accession>